<dbReference type="PANTHER" id="PTHR46193">
    <property type="entry name" value="6-PHOSPHOGLUCONATE PHOSPHATASE"/>
    <property type="match status" value="1"/>
</dbReference>
<dbReference type="PANTHER" id="PTHR46193:SF10">
    <property type="entry name" value="6-PHOSPHOGLUCONATE PHOSPHATASE"/>
    <property type="match status" value="1"/>
</dbReference>
<dbReference type="InterPro" id="IPR051600">
    <property type="entry name" value="Beta-PGM-like"/>
</dbReference>
<dbReference type="Gene3D" id="1.10.150.240">
    <property type="entry name" value="Putative phosphatase, domain 2"/>
    <property type="match status" value="1"/>
</dbReference>
<gene>
    <name evidence="5" type="ORF">ACFONA_00740</name>
</gene>
<evidence type="ECO:0000256" key="2">
    <source>
        <dbReference type="ARBA" id="ARBA00006171"/>
    </source>
</evidence>
<dbReference type="InterPro" id="IPR006439">
    <property type="entry name" value="HAD-SF_hydro_IA"/>
</dbReference>
<sequence>MRFDAILFDFDGVLLESEYAGNLQLADYLSGIGHPITPEQSMANFMGLSGSAFIDTVEGWMGRPLPADFHAARAIENERVLRDGIDAVIGAVDFVRALPRDLPRAIASSSSTHWISTHLAHLGLLDAFAPHIFSGHEHVERGKPAPDLYWHAAKAIGVDIADCVILEDSVVGATGAVASGAFVIGLCAGTHCPPDHAARLCALGVDAIAHDFDQVRALIA</sequence>
<protein>
    <submittedName>
        <fullName evidence="5">HAD family hydrolase</fullName>
    </submittedName>
</protein>
<reference evidence="6" key="1">
    <citation type="journal article" date="2019" name="Int. J. Syst. Evol. Microbiol.">
        <title>The Global Catalogue of Microorganisms (GCM) 10K type strain sequencing project: providing services to taxonomists for standard genome sequencing and annotation.</title>
        <authorList>
            <consortium name="The Broad Institute Genomics Platform"/>
            <consortium name="The Broad Institute Genome Sequencing Center for Infectious Disease"/>
            <person name="Wu L."/>
            <person name="Ma J."/>
        </authorList>
    </citation>
    <scope>NUCLEOTIDE SEQUENCE [LARGE SCALE GENOMIC DNA]</scope>
    <source>
        <strain evidence="6">KCTC 42739</strain>
    </source>
</reference>
<keyword evidence="6" id="KW-1185">Reference proteome</keyword>
<dbReference type="GO" id="GO:0016787">
    <property type="term" value="F:hydrolase activity"/>
    <property type="evidence" value="ECO:0007669"/>
    <property type="project" value="UniProtKB-KW"/>
</dbReference>
<proteinExistence type="inferred from homology"/>
<evidence type="ECO:0000256" key="1">
    <source>
        <dbReference type="ARBA" id="ARBA00001946"/>
    </source>
</evidence>
<dbReference type="Proteomes" id="UP001595713">
    <property type="component" value="Unassembled WGS sequence"/>
</dbReference>
<evidence type="ECO:0000313" key="5">
    <source>
        <dbReference type="EMBL" id="MFC3578678.1"/>
    </source>
</evidence>
<dbReference type="EMBL" id="JBHRXP010000001">
    <property type="protein sequence ID" value="MFC3578678.1"/>
    <property type="molecule type" value="Genomic_DNA"/>
</dbReference>
<dbReference type="Gene3D" id="3.40.50.1000">
    <property type="entry name" value="HAD superfamily/HAD-like"/>
    <property type="match status" value="1"/>
</dbReference>
<name>A0ABV7SPM6_9SPHN</name>
<evidence type="ECO:0000313" key="6">
    <source>
        <dbReference type="Proteomes" id="UP001595713"/>
    </source>
</evidence>
<dbReference type="SFLD" id="SFLDG01129">
    <property type="entry name" value="C1.5:_HAD__Beta-PGM__Phosphata"/>
    <property type="match status" value="1"/>
</dbReference>
<organism evidence="5 6">
    <name type="scientific">Sphingomonas hylomeconis</name>
    <dbReference type="NCBI Taxonomy" id="1395958"/>
    <lineage>
        <taxon>Bacteria</taxon>
        <taxon>Pseudomonadati</taxon>
        <taxon>Pseudomonadota</taxon>
        <taxon>Alphaproteobacteria</taxon>
        <taxon>Sphingomonadales</taxon>
        <taxon>Sphingomonadaceae</taxon>
        <taxon>Sphingomonas</taxon>
    </lineage>
</organism>
<keyword evidence="3" id="KW-0479">Metal-binding</keyword>
<comment type="similarity">
    <text evidence="2">Belongs to the HAD-like hydrolase superfamily. CbbY/CbbZ/Gph/YieH family.</text>
</comment>
<dbReference type="InterPro" id="IPR036412">
    <property type="entry name" value="HAD-like_sf"/>
</dbReference>
<dbReference type="SUPFAM" id="SSF56784">
    <property type="entry name" value="HAD-like"/>
    <property type="match status" value="1"/>
</dbReference>
<keyword evidence="4" id="KW-0460">Magnesium</keyword>
<accession>A0ABV7SPM6</accession>
<comment type="cofactor">
    <cofactor evidence="1">
        <name>Mg(2+)</name>
        <dbReference type="ChEBI" id="CHEBI:18420"/>
    </cofactor>
</comment>
<comment type="caution">
    <text evidence="5">The sequence shown here is derived from an EMBL/GenBank/DDBJ whole genome shotgun (WGS) entry which is preliminary data.</text>
</comment>
<dbReference type="InterPro" id="IPR023198">
    <property type="entry name" value="PGP-like_dom2"/>
</dbReference>
<dbReference type="RefSeq" id="WP_261293909.1">
    <property type="nucleotide sequence ID" value="NZ_JANQBK010000004.1"/>
</dbReference>
<dbReference type="SFLD" id="SFLDS00003">
    <property type="entry name" value="Haloacid_Dehalogenase"/>
    <property type="match status" value="1"/>
</dbReference>
<dbReference type="NCBIfam" id="TIGR01509">
    <property type="entry name" value="HAD-SF-IA-v3"/>
    <property type="match status" value="1"/>
</dbReference>
<evidence type="ECO:0000256" key="4">
    <source>
        <dbReference type="ARBA" id="ARBA00022842"/>
    </source>
</evidence>
<keyword evidence="5" id="KW-0378">Hydrolase</keyword>
<evidence type="ECO:0000256" key="3">
    <source>
        <dbReference type="ARBA" id="ARBA00022723"/>
    </source>
</evidence>
<dbReference type="InterPro" id="IPR023214">
    <property type="entry name" value="HAD_sf"/>
</dbReference>
<dbReference type="Pfam" id="PF00702">
    <property type="entry name" value="Hydrolase"/>
    <property type="match status" value="1"/>
</dbReference>